<reference evidence="8 9" key="1">
    <citation type="submission" date="2019-08" db="EMBL/GenBank/DDBJ databases">
        <title>Complete genome sequence of Candidatus Uab amorphum.</title>
        <authorList>
            <person name="Shiratori T."/>
            <person name="Suzuki S."/>
            <person name="Kakizawa Y."/>
            <person name="Ishida K."/>
        </authorList>
    </citation>
    <scope>NUCLEOTIDE SEQUENCE [LARGE SCALE GENOMIC DNA]</scope>
    <source>
        <strain evidence="8 9">SRT547</strain>
    </source>
</reference>
<evidence type="ECO:0000256" key="1">
    <source>
        <dbReference type="ARBA" id="ARBA00004651"/>
    </source>
</evidence>
<dbReference type="Gene3D" id="1.20.1640.10">
    <property type="entry name" value="Multidrug efflux transporter AcrB transmembrane domain"/>
    <property type="match status" value="2"/>
</dbReference>
<dbReference type="PANTHER" id="PTHR33406:SF13">
    <property type="entry name" value="MEMBRANE PROTEIN YDFJ"/>
    <property type="match status" value="1"/>
</dbReference>
<dbReference type="Pfam" id="PF03176">
    <property type="entry name" value="MMPL"/>
    <property type="match status" value="2"/>
</dbReference>
<keyword evidence="9" id="KW-1185">Reference proteome</keyword>
<protein>
    <submittedName>
        <fullName evidence="8">Glycerol acyltransferase</fullName>
    </submittedName>
</protein>
<dbReference type="AlphaFoldDB" id="A0A5S9IQX6"/>
<feature type="transmembrane region" description="Helical" evidence="6">
    <location>
        <begin position="334"/>
        <end position="353"/>
    </location>
</feature>
<evidence type="ECO:0000313" key="8">
    <source>
        <dbReference type="EMBL" id="BBM85530.1"/>
    </source>
</evidence>
<dbReference type="CDD" id="cd02440">
    <property type="entry name" value="AdoMet_MTases"/>
    <property type="match status" value="1"/>
</dbReference>
<dbReference type="RefSeq" id="WP_151969628.1">
    <property type="nucleotide sequence ID" value="NZ_AP019860.1"/>
</dbReference>
<feature type="transmembrane region" description="Helical" evidence="6">
    <location>
        <begin position="730"/>
        <end position="748"/>
    </location>
</feature>
<organism evidence="8 9">
    <name type="scientific">Uabimicrobium amorphum</name>
    <dbReference type="NCBI Taxonomy" id="2596890"/>
    <lineage>
        <taxon>Bacteria</taxon>
        <taxon>Pseudomonadati</taxon>
        <taxon>Planctomycetota</taxon>
        <taxon>Candidatus Uabimicrobiia</taxon>
        <taxon>Candidatus Uabimicrobiales</taxon>
        <taxon>Candidatus Uabimicrobiaceae</taxon>
        <taxon>Candidatus Uabimicrobium</taxon>
    </lineage>
</organism>
<dbReference type="Pfam" id="PF13489">
    <property type="entry name" value="Methyltransf_23"/>
    <property type="match status" value="1"/>
</dbReference>
<dbReference type="InterPro" id="IPR004869">
    <property type="entry name" value="MMPL_dom"/>
</dbReference>
<sequence length="1260" mass="144063">MKKILKSIAAILLCIFFILSIVGFTKLNLNTNVFALLPETPGIKNLKKYNAVFASLEKFSFSVVSQQHDLETLFSASEYAAAALNKHPFFRGASHQFSLLSASEVKEFYDKQLPNLLSEDDLQKIDTSSQFINSRIEQIFEQLVEIGPAPAEIRSDPLQFSHVFWRKLQLGNLNSKIVRGAVVAKDEKALLLNVPSSEMRISNEKAQQLWTFLYDLQQSVATKFSGISLVIIGGKRVMLDNTSAIWRDAQLTSSLATAALAILMLLTLKNFILFPLLFIPVVFGIFVGIGISSLFAPQLSLITLGLGAVLIGVSVDYVIHYLVHFENAPQQFKIFKPMSFAAFSTCGALSFLFFSDFPVHQETAWFVATGIFSSFLFVVIVFPTMCNKLRKTKRERSIVDLPKILHRKESLLTSIACVLLSLFFTIAALYYIFELQFVANLEQFNYTKPQTKQNEDTFFSIWGNQKGKIAVVVHAPTLEEALLKNDALHNNLHKVREVSVLTKTFHLLPSLARMQKNHEAWKRHWTDEKQQRLSRLFTETCKEYGFSQRAFSPFFESLHKPNAPQQIAPLLENKVFAQFLAHGVQQHNNKWYIQNIVQMTSDEALKKLQQHLNDPAIFIVHRRQILSEVSEILLNWAWTAIIVIGIYICVLFFAYFVHIELVIIGLMPLALSLLWIFGAMGYFGIPLNLFSVLLIVFVLGLGVDYSTFLVTSYVEEIGTQNALLPTTRSAILLSAMTTLIAFGVLIIAEHPALKSLGFCVLFAMSAVLFNTAFLAPIVLRYFIPPQRKSHPVRLITALNSLFCFILYFGGILLLTLVIFPVVAVVEKIFRYDTRRFCLYLIEIINRNIMYLSIGSKIHFDNFPKDMRGYIVVVNHTNTVDIPLFNGMPFTKVTMVKWFWKYPLVNFMLKKAGFLRAPSPQDKFHAHEWEQECRELLNQGYNILFFPEGTRAKSFKMSRFRMGAFRLATSTKAPVLPVCFHGTRWVMDRKRFVVRDCTLYASALPAITAETEIYQQGPRPLARHVKKLLLEEYERLSEKEFASKVQINLIRDCYRYIDSFFDVYLNFKLKLDRNYTQVVTHIPRSGKILDLGCGIGFLSQLMVYSAENRQVWGVDYSAKKIDIANRSRISYTKDSLNFIQADISKNLHEHFSHNFFDAVLCCDVLHYLNEKNQRQLIVSIFDYLQPKGTLVIRQDISEKGICRRAKFEKWAKKIGFNHFSESVLFYPQQSDLQEMLQQAGFQLVESKCQIPGQITITAQKT</sequence>
<dbReference type="OrthoDB" id="5642573at2"/>
<feature type="transmembrane region" description="Helical" evidence="6">
    <location>
        <begin position="689"/>
        <end position="710"/>
    </location>
</feature>
<dbReference type="GO" id="GO:0005886">
    <property type="term" value="C:plasma membrane"/>
    <property type="evidence" value="ECO:0007669"/>
    <property type="project" value="UniProtKB-SubCell"/>
</dbReference>
<feature type="transmembrane region" description="Helical" evidence="6">
    <location>
        <begin position="301"/>
        <end position="322"/>
    </location>
</feature>
<dbReference type="Proteomes" id="UP000326354">
    <property type="component" value="Chromosome"/>
</dbReference>
<feature type="domain" description="Phospholipid/glycerol acyltransferase" evidence="7">
    <location>
        <begin position="869"/>
        <end position="982"/>
    </location>
</feature>
<dbReference type="Pfam" id="PF01553">
    <property type="entry name" value="Acyltransferase"/>
    <property type="match status" value="1"/>
</dbReference>
<dbReference type="SMART" id="SM00563">
    <property type="entry name" value="PlsC"/>
    <property type="match status" value="1"/>
</dbReference>
<feature type="transmembrane region" description="Helical" evidence="6">
    <location>
        <begin position="411"/>
        <end position="433"/>
    </location>
</feature>
<keyword evidence="2" id="KW-1003">Cell membrane</keyword>
<keyword evidence="3 6" id="KW-0812">Transmembrane</keyword>
<dbReference type="InterPro" id="IPR029063">
    <property type="entry name" value="SAM-dependent_MTases_sf"/>
</dbReference>
<dbReference type="InterPro" id="IPR002123">
    <property type="entry name" value="Plipid/glycerol_acylTrfase"/>
</dbReference>
<keyword evidence="4 6" id="KW-1133">Transmembrane helix</keyword>
<dbReference type="Gene3D" id="3.40.50.150">
    <property type="entry name" value="Vaccinia Virus protein VP39"/>
    <property type="match status" value="1"/>
</dbReference>
<feature type="transmembrane region" description="Helical" evidence="6">
    <location>
        <begin position="804"/>
        <end position="825"/>
    </location>
</feature>
<dbReference type="SUPFAM" id="SSF69593">
    <property type="entry name" value="Glycerol-3-phosphate (1)-acyltransferase"/>
    <property type="match status" value="1"/>
</dbReference>
<name>A0A5S9IQX6_UABAM</name>
<feature type="transmembrane region" description="Helical" evidence="6">
    <location>
        <begin position="633"/>
        <end position="654"/>
    </location>
</feature>
<keyword evidence="8" id="KW-0012">Acyltransferase</keyword>
<evidence type="ECO:0000256" key="2">
    <source>
        <dbReference type="ARBA" id="ARBA00022475"/>
    </source>
</evidence>
<gene>
    <name evidence="8" type="ORF">UABAM_03899</name>
</gene>
<dbReference type="SUPFAM" id="SSF53335">
    <property type="entry name" value="S-adenosyl-L-methionine-dependent methyltransferases"/>
    <property type="match status" value="1"/>
</dbReference>
<evidence type="ECO:0000256" key="6">
    <source>
        <dbReference type="SAM" id="Phobius"/>
    </source>
</evidence>
<dbReference type="GO" id="GO:0016746">
    <property type="term" value="F:acyltransferase activity"/>
    <property type="evidence" value="ECO:0007669"/>
    <property type="project" value="UniProtKB-KW"/>
</dbReference>
<dbReference type="PANTHER" id="PTHR33406">
    <property type="entry name" value="MEMBRANE PROTEIN MJ1562-RELATED"/>
    <property type="match status" value="1"/>
</dbReference>
<keyword evidence="5 6" id="KW-0472">Membrane</keyword>
<evidence type="ECO:0000256" key="3">
    <source>
        <dbReference type="ARBA" id="ARBA00022692"/>
    </source>
</evidence>
<evidence type="ECO:0000256" key="4">
    <source>
        <dbReference type="ARBA" id="ARBA00022989"/>
    </source>
</evidence>
<feature type="transmembrane region" description="Helical" evidence="6">
    <location>
        <begin position="365"/>
        <end position="386"/>
    </location>
</feature>
<proteinExistence type="predicted"/>
<dbReference type="KEGG" id="uam:UABAM_03899"/>
<comment type="subcellular location">
    <subcellularLocation>
        <location evidence="1">Cell membrane</location>
        <topology evidence="1">Multi-pass membrane protein</topology>
    </subcellularLocation>
</comment>
<feature type="transmembrane region" description="Helical" evidence="6">
    <location>
        <begin position="273"/>
        <end position="295"/>
    </location>
</feature>
<dbReference type="InterPro" id="IPR050545">
    <property type="entry name" value="Mycobact_MmpL"/>
</dbReference>
<accession>A0A5S9IQX6</accession>
<dbReference type="EMBL" id="AP019860">
    <property type="protein sequence ID" value="BBM85530.1"/>
    <property type="molecule type" value="Genomic_DNA"/>
</dbReference>
<keyword evidence="8" id="KW-0808">Transferase</keyword>
<feature type="transmembrane region" description="Helical" evidence="6">
    <location>
        <begin position="760"/>
        <end position="783"/>
    </location>
</feature>
<evidence type="ECO:0000256" key="5">
    <source>
        <dbReference type="ARBA" id="ARBA00023136"/>
    </source>
</evidence>
<dbReference type="CDD" id="cd07989">
    <property type="entry name" value="LPLAT_AGPAT-like"/>
    <property type="match status" value="1"/>
</dbReference>
<evidence type="ECO:0000313" key="9">
    <source>
        <dbReference type="Proteomes" id="UP000326354"/>
    </source>
</evidence>
<feature type="transmembrane region" description="Helical" evidence="6">
    <location>
        <begin position="661"/>
        <end position="683"/>
    </location>
</feature>
<evidence type="ECO:0000259" key="7">
    <source>
        <dbReference type="SMART" id="SM00563"/>
    </source>
</evidence>
<feature type="transmembrane region" description="Helical" evidence="6">
    <location>
        <begin position="249"/>
        <end position="266"/>
    </location>
</feature>
<dbReference type="SUPFAM" id="SSF82866">
    <property type="entry name" value="Multidrug efflux transporter AcrB transmembrane domain"/>
    <property type="match status" value="2"/>
</dbReference>